<protein>
    <submittedName>
        <fullName evidence="2">Uncharacterized protein</fullName>
    </submittedName>
</protein>
<name>A0ABP9W723_9DEIO</name>
<evidence type="ECO:0000313" key="3">
    <source>
        <dbReference type="Proteomes" id="UP001401887"/>
    </source>
</evidence>
<keyword evidence="1" id="KW-0812">Transmembrane</keyword>
<dbReference type="EMBL" id="BAABRP010000001">
    <property type="protein sequence ID" value="GAA5511957.1"/>
    <property type="molecule type" value="Genomic_DNA"/>
</dbReference>
<keyword evidence="1" id="KW-0472">Membrane</keyword>
<accession>A0ABP9W723</accession>
<evidence type="ECO:0000313" key="2">
    <source>
        <dbReference type="EMBL" id="GAA5511957.1"/>
    </source>
</evidence>
<sequence length="69" mass="7370">MPHWSVDAFPLLLVLSPLGWVLLALLVVGVALVVLTFLIPRRFWGLLLLVGCPVLLCGPVVVAGLLGRS</sequence>
<organism evidence="2 3">
    <name type="scientific">Deinococcus carri</name>
    <dbReference type="NCBI Taxonomy" id="1211323"/>
    <lineage>
        <taxon>Bacteria</taxon>
        <taxon>Thermotogati</taxon>
        <taxon>Deinococcota</taxon>
        <taxon>Deinococci</taxon>
        <taxon>Deinococcales</taxon>
        <taxon>Deinococcaceae</taxon>
        <taxon>Deinococcus</taxon>
    </lineage>
</organism>
<gene>
    <name evidence="2" type="ORF">Dcar01_00671</name>
</gene>
<keyword evidence="1" id="KW-1133">Transmembrane helix</keyword>
<feature type="transmembrane region" description="Helical" evidence="1">
    <location>
        <begin position="46"/>
        <end position="66"/>
    </location>
</feature>
<keyword evidence="3" id="KW-1185">Reference proteome</keyword>
<feature type="transmembrane region" description="Helical" evidence="1">
    <location>
        <begin position="20"/>
        <end position="39"/>
    </location>
</feature>
<proteinExistence type="predicted"/>
<reference evidence="2 3" key="1">
    <citation type="submission" date="2024-02" db="EMBL/GenBank/DDBJ databases">
        <title>Deinococcus carri NBRC 110142.</title>
        <authorList>
            <person name="Ichikawa N."/>
            <person name="Katano-Makiyama Y."/>
            <person name="Hidaka K."/>
        </authorList>
    </citation>
    <scope>NUCLEOTIDE SEQUENCE [LARGE SCALE GENOMIC DNA]</scope>
    <source>
        <strain evidence="2 3">NBRC 110142</strain>
    </source>
</reference>
<comment type="caution">
    <text evidence="2">The sequence shown here is derived from an EMBL/GenBank/DDBJ whole genome shotgun (WGS) entry which is preliminary data.</text>
</comment>
<dbReference type="Proteomes" id="UP001401887">
    <property type="component" value="Unassembled WGS sequence"/>
</dbReference>
<evidence type="ECO:0000256" key="1">
    <source>
        <dbReference type="SAM" id="Phobius"/>
    </source>
</evidence>